<accession>A0A6D2ICB8</accession>
<evidence type="ECO:0000256" key="1">
    <source>
        <dbReference type="ARBA" id="ARBA00022723"/>
    </source>
</evidence>
<feature type="region of interest" description="Disordered" evidence="5">
    <location>
        <begin position="133"/>
        <end position="152"/>
    </location>
</feature>
<feature type="domain" description="SWIM-type" evidence="6">
    <location>
        <begin position="603"/>
        <end position="635"/>
    </location>
</feature>
<evidence type="ECO:0000256" key="4">
    <source>
        <dbReference type="PROSITE-ProRule" id="PRU00325"/>
    </source>
</evidence>
<dbReference type="PANTHER" id="PTHR31973">
    <property type="entry name" value="POLYPROTEIN, PUTATIVE-RELATED"/>
    <property type="match status" value="1"/>
</dbReference>
<dbReference type="InterPro" id="IPR006564">
    <property type="entry name" value="Znf_PMZ"/>
</dbReference>
<dbReference type="Proteomes" id="UP000467841">
    <property type="component" value="Unassembled WGS sequence"/>
</dbReference>
<reference evidence="7" key="1">
    <citation type="submission" date="2020-01" db="EMBL/GenBank/DDBJ databases">
        <authorList>
            <person name="Mishra B."/>
        </authorList>
    </citation>
    <scope>NUCLEOTIDE SEQUENCE [LARGE SCALE GENOMIC DNA]</scope>
</reference>
<dbReference type="SMART" id="SM00575">
    <property type="entry name" value="ZnF_PMZ"/>
    <property type="match status" value="1"/>
</dbReference>
<evidence type="ECO:0000313" key="7">
    <source>
        <dbReference type="EMBL" id="CAA7026394.1"/>
    </source>
</evidence>
<dbReference type="GO" id="GO:0008270">
    <property type="term" value="F:zinc ion binding"/>
    <property type="evidence" value="ECO:0007669"/>
    <property type="project" value="UniProtKB-KW"/>
</dbReference>
<name>A0A6D2ICB8_9BRAS</name>
<evidence type="ECO:0000256" key="5">
    <source>
        <dbReference type="SAM" id="MobiDB-lite"/>
    </source>
</evidence>
<dbReference type="InterPro" id="IPR007527">
    <property type="entry name" value="Znf_SWIM"/>
</dbReference>
<organism evidence="7 8">
    <name type="scientific">Microthlaspi erraticum</name>
    <dbReference type="NCBI Taxonomy" id="1685480"/>
    <lineage>
        <taxon>Eukaryota</taxon>
        <taxon>Viridiplantae</taxon>
        <taxon>Streptophyta</taxon>
        <taxon>Embryophyta</taxon>
        <taxon>Tracheophyta</taxon>
        <taxon>Spermatophyta</taxon>
        <taxon>Magnoliopsida</taxon>
        <taxon>eudicotyledons</taxon>
        <taxon>Gunneridae</taxon>
        <taxon>Pentapetalae</taxon>
        <taxon>rosids</taxon>
        <taxon>malvids</taxon>
        <taxon>Brassicales</taxon>
        <taxon>Brassicaceae</taxon>
        <taxon>Coluteocarpeae</taxon>
        <taxon>Microthlaspi</taxon>
    </lineage>
</organism>
<feature type="compositionally biased region" description="Pro residues" evidence="5">
    <location>
        <begin position="134"/>
        <end position="143"/>
    </location>
</feature>
<dbReference type="PROSITE" id="PS50966">
    <property type="entry name" value="ZF_SWIM"/>
    <property type="match status" value="1"/>
</dbReference>
<evidence type="ECO:0000256" key="2">
    <source>
        <dbReference type="ARBA" id="ARBA00022771"/>
    </source>
</evidence>
<keyword evidence="8" id="KW-1185">Reference proteome</keyword>
<proteinExistence type="predicted"/>
<gene>
    <name evidence="7" type="ORF">MERR_LOCUS13629</name>
</gene>
<evidence type="ECO:0000256" key="3">
    <source>
        <dbReference type="ARBA" id="ARBA00022833"/>
    </source>
</evidence>
<dbReference type="InterPro" id="IPR018289">
    <property type="entry name" value="MULE_transposase_dom"/>
</dbReference>
<sequence length="726" mass="82228">MAKANDELVKPDNRDFSFRQDHLTGFRHNYELYPNPSHDYNSAFEQLLDINLQIGGSCEASEIWNHFQEHKVMPLQDSTIKHIDEATKEAIGNHQSDSFLSFPDSETVIEASQKQESQEINNDDLAYNTIDFTPSPPPPPPPSSQCWSLPGAGPDHEMAVGMEFPDVHACRKALRDTAISLRFEMHTIKSDKTRFTAKCMGEGCPWRIHCAKVPNAPTFTIRTIHGSHTCGGISHLGHQQASVTWVAEVLAEKLKENPHLKPKEILEEIHRVHGIALSYKQAWRGKERIMASLRCSFDEEYRLLPQYCEEIKRTNPGSVAVVHANPIDESFQQLFISFQASISGFLNSCRPLIALDKACLKSKYPGTLLLATGFDGDGAVFPLAFAIVNEENDSNWFQFLSELGKSLEANSENNMPRLTILSTMEKQIADGVESSFPTAFHGLCVHHLTEQFQREFHNSDLVSLLWEAAHSLTVLEYTSKMNKIEQISPEAFLWIQSFSPSLWASSCFEGTRYGRLTANVITESLRSWIEDASGLPIIQMMECFHIRLMSLFKERRETSLHWSGELVPSAEKQLLDAMEQSRVHRVYRANEAEFEVMTGEGSVVVDIEKRSCLCRRWEIHGLPCSHAVGALLSCEEDVYKYAEGCFSSESYRRTYAESVEPVSEKVEWKAERDADGEDGIRTPRAIRDVRRRKRVRAEDVGRVKRVVHCGRCNQTGHFRTTCVAPM</sequence>
<dbReference type="Pfam" id="PF03108">
    <property type="entry name" value="DBD_Tnp_Mut"/>
    <property type="match status" value="1"/>
</dbReference>
<dbReference type="Pfam" id="PF04434">
    <property type="entry name" value="SWIM"/>
    <property type="match status" value="1"/>
</dbReference>
<dbReference type="Pfam" id="PF10551">
    <property type="entry name" value="MULE"/>
    <property type="match status" value="1"/>
</dbReference>
<protein>
    <recommendedName>
        <fullName evidence="6">SWIM-type domain-containing protein</fullName>
    </recommendedName>
</protein>
<evidence type="ECO:0000259" key="6">
    <source>
        <dbReference type="PROSITE" id="PS50966"/>
    </source>
</evidence>
<evidence type="ECO:0000313" key="8">
    <source>
        <dbReference type="Proteomes" id="UP000467841"/>
    </source>
</evidence>
<keyword evidence="1" id="KW-0479">Metal-binding</keyword>
<keyword evidence="2 4" id="KW-0863">Zinc-finger</keyword>
<comment type="caution">
    <text evidence="7">The sequence shown here is derived from an EMBL/GenBank/DDBJ whole genome shotgun (WGS) entry which is preliminary data.</text>
</comment>
<dbReference type="InterPro" id="IPR004332">
    <property type="entry name" value="Transposase_MuDR"/>
</dbReference>
<dbReference type="AlphaFoldDB" id="A0A6D2ICB8"/>
<dbReference type="EMBL" id="CACVBM020001051">
    <property type="protein sequence ID" value="CAA7026394.1"/>
    <property type="molecule type" value="Genomic_DNA"/>
</dbReference>
<keyword evidence="3" id="KW-0862">Zinc</keyword>
<dbReference type="OrthoDB" id="1904319at2759"/>
<dbReference type="PANTHER" id="PTHR31973:SF171">
    <property type="entry name" value="OS12G0597300 PROTEIN"/>
    <property type="match status" value="1"/>
</dbReference>